<evidence type="ECO:0000313" key="7">
    <source>
        <dbReference type="Proteomes" id="UP000290289"/>
    </source>
</evidence>
<name>A0A498JIZ1_MALDO</name>
<comment type="caution">
    <text evidence="6">The sequence shown here is derived from an EMBL/GenBank/DDBJ whole genome shotgun (WGS) entry which is preliminary data.</text>
</comment>
<organism evidence="6 7">
    <name type="scientific">Malus domestica</name>
    <name type="common">Apple</name>
    <name type="synonym">Pyrus malus</name>
    <dbReference type="NCBI Taxonomy" id="3750"/>
    <lineage>
        <taxon>Eukaryota</taxon>
        <taxon>Viridiplantae</taxon>
        <taxon>Streptophyta</taxon>
        <taxon>Embryophyta</taxon>
        <taxon>Tracheophyta</taxon>
        <taxon>Spermatophyta</taxon>
        <taxon>Magnoliopsida</taxon>
        <taxon>eudicotyledons</taxon>
        <taxon>Gunneridae</taxon>
        <taxon>Pentapetalae</taxon>
        <taxon>rosids</taxon>
        <taxon>fabids</taxon>
        <taxon>Rosales</taxon>
        <taxon>Rosaceae</taxon>
        <taxon>Amygdaloideae</taxon>
        <taxon>Maleae</taxon>
        <taxon>Malus</taxon>
    </lineage>
</organism>
<keyword evidence="4" id="KW-0131">Cell cycle</keyword>
<keyword evidence="3 5" id="KW-0195">Cyclin</keyword>
<keyword evidence="2" id="KW-0132">Cell division</keyword>
<evidence type="ECO:0000256" key="5">
    <source>
        <dbReference type="PIRNR" id="PIRNR027110"/>
    </source>
</evidence>
<dbReference type="CDD" id="cd20604">
    <property type="entry name" value="CYCLIN_AtCycU-like"/>
    <property type="match status" value="1"/>
</dbReference>
<evidence type="ECO:0000256" key="1">
    <source>
        <dbReference type="ARBA" id="ARBA00007215"/>
    </source>
</evidence>
<dbReference type="PIRSF" id="PIRSF027110">
    <property type="entry name" value="PREG"/>
    <property type="match status" value="1"/>
</dbReference>
<accession>A0A498JIZ1</accession>
<dbReference type="OrthoDB" id="337735at2759"/>
<dbReference type="KEGG" id="mdm:103426450"/>
<dbReference type="PANTHER" id="PTHR15615:SF91">
    <property type="entry name" value="CYCLIN-P4-1"/>
    <property type="match status" value="1"/>
</dbReference>
<comment type="similarity">
    <text evidence="1">Belongs to the cyclin family. Cyclin U/P subfamily.</text>
</comment>
<dbReference type="AlphaFoldDB" id="A0A498JIZ1"/>
<dbReference type="InterPro" id="IPR013922">
    <property type="entry name" value="Cyclin_PHO80-like"/>
</dbReference>
<evidence type="ECO:0000256" key="3">
    <source>
        <dbReference type="ARBA" id="ARBA00023127"/>
    </source>
</evidence>
<dbReference type="InterPro" id="IPR036915">
    <property type="entry name" value="Cyclin-like_sf"/>
</dbReference>
<dbReference type="GO" id="GO:0019901">
    <property type="term" value="F:protein kinase binding"/>
    <property type="evidence" value="ECO:0007669"/>
    <property type="project" value="UniProtKB-UniRule"/>
</dbReference>
<dbReference type="Pfam" id="PF08613">
    <property type="entry name" value="Cyclin"/>
    <property type="match status" value="1"/>
</dbReference>
<proteinExistence type="inferred from homology"/>
<dbReference type="SMR" id="A0A498JIZ1"/>
<dbReference type="SUPFAM" id="SSF47954">
    <property type="entry name" value="Cyclin-like"/>
    <property type="match status" value="1"/>
</dbReference>
<dbReference type="Gramene" id="mRNA:MD07G0204300">
    <property type="protein sequence ID" value="mRNA:MD07G0204300"/>
    <property type="gene ID" value="MD07G0204300"/>
</dbReference>
<evidence type="ECO:0000256" key="2">
    <source>
        <dbReference type="ARBA" id="ARBA00022618"/>
    </source>
</evidence>
<dbReference type="Proteomes" id="UP000290289">
    <property type="component" value="Chromosome 7"/>
</dbReference>
<sequence>MADQLEATTTSPESMPRMIAFMSSVLERVSKSNDLNRRFHRTQKLSVFHSLTTPTISIHSYLQRIFNYADCSPSCFIVAYVYLDRFTQMQPLLPIDSFNVHRLLITSVLVSAKFMDDIYYNNAFYARVGGISTQEMNLLEVDFLFGLGFQMNVTPATYYTYCSYLQREMLLQSPLQFADSPVDLARRLKLHCSFDEDESTHQKQLAV</sequence>
<reference evidence="6 7" key="1">
    <citation type="submission" date="2018-10" db="EMBL/GenBank/DDBJ databases">
        <title>A high-quality apple genome assembly.</title>
        <authorList>
            <person name="Hu J."/>
        </authorList>
    </citation>
    <scope>NUCLEOTIDE SEQUENCE [LARGE SCALE GENOMIC DNA]</scope>
    <source>
        <strain evidence="7">cv. HFTH1</strain>
        <tissue evidence="6">Young leaf</tissue>
    </source>
</reference>
<evidence type="ECO:0000256" key="4">
    <source>
        <dbReference type="ARBA" id="ARBA00023306"/>
    </source>
</evidence>
<evidence type="ECO:0000313" key="6">
    <source>
        <dbReference type="EMBL" id="RXH94847.1"/>
    </source>
</evidence>
<keyword evidence="7" id="KW-1185">Reference proteome</keyword>
<dbReference type="InterPro" id="IPR012389">
    <property type="entry name" value="Cyclin_P/U"/>
</dbReference>
<dbReference type="STRING" id="3750.A0A498JIZ1"/>
<dbReference type="EMBL" id="RDQH01000333">
    <property type="protein sequence ID" value="RXH94847.1"/>
    <property type="molecule type" value="Genomic_DNA"/>
</dbReference>
<dbReference type="PANTHER" id="PTHR15615">
    <property type="match status" value="1"/>
</dbReference>
<dbReference type="Gene3D" id="1.10.472.10">
    <property type="entry name" value="Cyclin-like"/>
    <property type="match status" value="1"/>
</dbReference>
<gene>
    <name evidence="6" type="ORF">DVH24_024531</name>
</gene>
<protein>
    <recommendedName>
        <fullName evidence="5">Cyclin</fullName>
    </recommendedName>
</protein>
<dbReference type="GO" id="GO:0051301">
    <property type="term" value="P:cell division"/>
    <property type="evidence" value="ECO:0007669"/>
    <property type="project" value="UniProtKB-UniRule"/>
</dbReference>